<accession>A0ACC5P4E4</accession>
<sequence length="173" mass="18547">MVTLQVEPGHAHTTLQPDGIRSAIPIMAFFTVAGLRSVLAAPVDRRGSWLFRVLIGCPRSGHLAGAYLWISLATFLIGSSTALLLHSLSPPAMKISRIATGQVLVAIGLALLLPDVLLFSVRGIPFIGVVACEILDRIPMSEIGIAVSKRFRAAVVDNFRSFALKNLGHSRNL</sequence>
<dbReference type="EMBL" id="JACHEA010000001">
    <property type="protein sequence ID" value="MBB5341496.1"/>
    <property type="molecule type" value="Genomic_DNA"/>
</dbReference>
<gene>
    <name evidence="1" type="ORF">HDF13_003829</name>
</gene>
<dbReference type="Proteomes" id="UP000569005">
    <property type="component" value="Unassembled WGS sequence"/>
</dbReference>
<keyword evidence="2" id="KW-1185">Reference proteome</keyword>
<reference evidence="1" key="1">
    <citation type="submission" date="2020-08" db="EMBL/GenBank/DDBJ databases">
        <title>Genomic Encyclopedia of Type Strains, Phase IV (KMG-V): Genome sequencing to study the core and pangenomes of soil and plant-associated prokaryotes.</title>
        <authorList>
            <person name="Whitman W."/>
        </authorList>
    </citation>
    <scope>NUCLEOTIDE SEQUENCE</scope>
    <source>
        <strain evidence="1">M8UP15</strain>
    </source>
</reference>
<comment type="caution">
    <text evidence="1">The sequence shown here is derived from an EMBL/GenBank/DDBJ whole genome shotgun (WGS) entry which is preliminary data.</text>
</comment>
<organism evidence="1 2">
    <name type="scientific">Tunturiibacter gelidiferens</name>
    <dbReference type="NCBI Taxonomy" id="3069689"/>
    <lineage>
        <taxon>Bacteria</taxon>
        <taxon>Pseudomonadati</taxon>
        <taxon>Acidobacteriota</taxon>
        <taxon>Terriglobia</taxon>
        <taxon>Terriglobales</taxon>
        <taxon>Acidobacteriaceae</taxon>
        <taxon>Tunturiibacter</taxon>
    </lineage>
</organism>
<name>A0ACC5P4E4_9BACT</name>
<protein>
    <submittedName>
        <fullName evidence="1">Uncharacterized protein</fullName>
    </submittedName>
</protein>
<evidence type="ECO:0000313" key="2">
    <source>
        <dbReference type="Proteomes" id="UP000569005"/>
    </source>
</evidence>
<proteinExistence type="predicted"/>
<evidence type="ECO:0000313" key="1">
    <source>
        <dbReference type="EMBL" id="MBB5341496.1"/>
    </source>
</evidence>